<reference evidence="3" key="1">
    <citation type="submission" date="2019-10" db="EMBL/GenBank/DDBJ databases">
        <title>Streptomyces sp. nov., a novel actinobacterium isolated from alkaline environment.</title>
        <authorList>
            <person name="Golinska P."/>
        </authorList>
    </citation>
    <scope>NUCLEOTIDE SEQUENCE [LARGE SCALE GENOMIC DNA]</scope>
    <source>
        <strain evidence="3">DSM 42118</strain>
    </source>
</reference>
<gene>
    <name evidence="2" type="ORF">FNQ90_20505</name>
</gene>
<feature type="region of interest" description="Disordered" evidence="1">
    <location>
        <begin position="1"/>
        <end position="26"/>
    </location>
</feature>
<sequence length="82" mass="8635">MPEVPGSSGATPDPTGPPTHIPAEGTDAYVGLPEADARRRAAERGWSTVRVLPPDAVITMEYIAGRLNLAVEAGRVVRAWEG</sequence>
<dbReference type="EMBL" id="VKHT01000888">
    <property type="protein sequence ID" value="MBB0246427.1"/>
    <property type="molecule type" value="Genomic_DNA"/>
</dbReference>
<organism evidence="2 3">
    <name type="scientific">Streptomyces alkaliphilus</name>
    <dbReference type="NCBI Taxonomy" id="1472722"/>
    <lineage>
        <taxon>Bacteria</taxon>
        <taxon>Bacillati</taxon>
        <taxon>Actinomycetota</taxon>
        <taxon>Actinomycetes</taxon>
        <taxon>Kitasatosporales</taxon>
        <taxon>Streptomycetaceae</taxon>
        <taxon>Streptomyces</taxon>
    </lineage>
</organism>
<evidence type="ECO:0000313" key="3">
    <source>
        <dbReference type="Proteomes" id="UP000538929"/>
    </source>
</evidence>
<dbReference type="Gene3D" id="3.30.10.10">
    <property type="entry name" value="Trypsin Inhibitor V, subunit A"/>
    <property type="match status" value="1"/>
</dbReference>
<proteinExistence type="predicted"/>
<name>A0A7W3TGI8_9ACTN</name>
<dbReference type="InterPro" id="IPR021719">
    <property type="entry name" value="Prot_inh_I78"/>
</dbReference>
<dbReference type="Pfam" id="PF11720">
    <property type="entry name" value="Inhibitor_I78"/>
    <property type="match status" value="1"/>
</dbReference>
<keyword evidence="3" id="KW-1185">Reference proteome</keyword>
<protein>
    <submittedName>
        <fullName evidence="2">Proteinase inhibitor I78</fullName>
    </submittedName>
</protein>
<comment type="caution">
    <text evidence="2">The sequence shown here is derived from an EMBL/GenBank/DDBJ whole genome shotgun (WGS) entry which is preliminary data.</text>
</comment>
<accession>A0A7W3TGI8</accession>
<evidence type="ECO:0000313" key="2">
    <source>
        <dbReference type="EMBL" id="MBB0246427.1"/>
    </source>
</evidence>
<dbReference type="OrthoDB" id="3482539at2"/>
<dbReference type="RefSeq" id="WP_143624114.1">
    <property type="nucleotide sequence ID" value="NZ_VJYJ02000867.1"/>
</dbReference>
<dbReference type="Proteomes" id="UP000538929">
    <property type="component" value="Unassembled WGS sequence"/>
</dbReference>
<evidence type="ECO:0000256" key="1">
    <source>
        <dbReference type="SAM" id="MobiDB-lite"/>
    </source>
</evidence>
<dbReference type="AlphaFoldDB" id="A0A7W3TGI8"/>